<accession>A0ABW5P4U3</accession>
<name>A0ABW5P4U3_9DEIO</name>
<dbReference type="Proteomes" id="UP001597475">
    <property type="component" value="Unassembled WGS sequence"/>
</dbReference>
<reference evidence="2" key="1">
    <citation type="journal article" date="2019" name="Int. J. Syst. Evol. Microbiol.">
        <title>The Global Catalogue of Microorganisms (GCM) 10K type strain sequencing project: providing services to taxonomists for standard genome sequencing and annotation.</title>
        <authorList>
            <consortium name="The Broad Institute Genomics Platform"/>
            <consortium name="The Broad Institute Genome Sequencing Center for Infectious Disease"/>
            <person name="Wu L."/>
            <person name="Ma J."/>
        </authorList>
    </citation>
    <scope>NUCLEOTIDE SEQUENCE [LARGE SCALE GENOMIC DNA]</scope>
    <source>
        <strain evidence="2">KCTC 33842</strain>
    </source>
</reference>
<comment type="caution">
    <text evidence="1">The sequence shown here is derived from an EMBL/GenBank/DDBJ whole genome shotgun (WGS) entry which is preliminary data.</text>
</comment>
<dbReference type="RefSeq" id="WP_386846039.1">
    <property type="nucleotide sequence ID" value="NZ_JBHUMK010000052.1"/>
</dbReference>
<dbReference type="EMBL" id="JBHUMK010000052">
    <property type="protein sequence ID" value="MFD2610119.1"/>
    <property type="molecule type" value="Genomic_DNA"/>
</dbReference>
<proteinExistence type="predicted"/>
<sequence length="156" mass="17206">MTTELPTLPARLDAHIRMRESRGASPAELTLLRDLRAVALRDDIQPAAVVRFVLLSHFLIAERELTDLRDAAQSYKPDVVEALNVGINTVRQQYAAARAHDFQAGESLQMSERPDPATLHHLAVEASRTDSTAKDVRASRDALVEACLRLGAPWTS</sequence>
<keyword evidence="2" id="KW-1185">Reference proteome</keyword>
<gene>
    <name evidence="1" type="ORF">ACFSR9_11820</name>
</gene>
<protein>
    <submittedName>
        <fullName evidence="1">Uncharacterized protein</fullName>
    </submittedName>
</protein>
<evidence type="ECO:0000313" key="2">
    <source>
        <dbReference type="Proteomes" id="UP001597475"/>
    </source>
</evidence>
<organism evidence="1 2">
    <name type="scientific">Deinococcus taklimakanensis</name>
    <dbReference type="NCBI Taxonomy" id="536443"/>
    <lineage>
        <taxon>Bacteria</taxon>
        <taxon>Thermotogati</taxon>
        <taxon>Deinococcota</taxon>
        <taxon>Deinococci</taxon>
        <taxon>Deinococcales</taxon>
        <taxon>Deinococcaceae</taxon>
        <taxon>Deinococcus</taxon>
    </lineage>
</organism>
<evidence type="ECO:0000313" key="1">
    <source>
        <dbReference type="EMBL" id="MFD2610119.1"/>
    </source>
</evidence>